<keyword evidence="4" id="KW-1134">Transmembrane beta strand</keyword>
<feature type="domain" description="NolW-like" evidence="13">
    <location>
        <begin position="227"/>
        <end position="297"/>
    </location>
</feature>
<evidence type="ECO:0000256" key="1">
    <source>
        <dbReference type="ARBA" id="ARBA00004442"/>
    </source>
</evidence>
<feature type="region of interest" description="Disordered" evidence="11">
    <location>
        <begin position="728"/>
        <end position="766"/>
    </location>
</feature>
<dbReference type="Pfam" id="PF00263">
    <property type="entry name" value="Secretin"/>
    <property type="match status" value="1"/>
</dbReference>
<dbReference type="InterPro" id="IPR013356">
    <property type="entry name" value="T2SS_GspD"/>
</dbReference>
<dbReference type="InterPro" id="IPR005644">
    <property type="entry name" value="NolW-like"/>
</dbReference>
<evidence type="ECO:0000256" key="10">
    <source>
        <dbReference type="RuleBase" id="RU004004"/>
    </source>
</evidence>
<dbReference type="InterPro" id="IPR050810">
    <property type="entry name" value="Bact_Secretion_Sys_Channel"/>
</dbReference>
<feature type="domain" description="NolW-like" evidence="13">
    <location>
        <begin position="164"/>
        <end position="223"/>
    </location>
</feature>
<evidence type="ECO:0000259" key="14">
    <source>
        <dbReference type="Pfam" id="PF21305"/>
    </source>
</evidence>
<evidence type="ECO:0000259" key="13">
    <source>
        <dbReference type="Pfam" id="PF03958"/>
    </source>
</evidence>
<dbReference type="NCBIfam" id="TIGR02517">
    <property type="entry name" value="type_II_gspD"/>
    <property type="match status" value="1"/>
</dbReference>
<dbReference type="InterPro" id="IPR038591">
    <property type="entry name" value="NolW-like_sf"/>
</dbReference>
<evidence type="ECO:0000256" key="2">
    <source>
        <dbReference type="ARBA" id="ARBA00006980"/>
    </source>
</evidence>
<evidence type="ECO:0000256" key="5">
    <source>
        <dbReference type="ARBA" id="ARBA00022692"/>
    </source>
</evidence>
<dbReference type="KEGG" id="pard:DN92_04025"/>
<evidence type="ECO:0000259" key="12">
    <source>
        <dbReference type="Pfam" id="PF00263"/>
    </source>
</evidence>
<sequence length="766" mass="81095">MKTALNVLSQTQNTLKLYFKKRIALLIILCFVGESAVLPVAYAQSMPANRTNSIPSNISVPDDGVVTLSFSNADIESVASVLAKATGQTILVDAKVKGTINLISNKPLSKAKAIDAFSTALRTSGFALVDVSGVYRVVPESDAKLISNSVTTGKSKQGGDQIITRVFKLNFESANNLLPVLRPLVSPNNTINAYPGNNTIVITDYASNIQRIGQLIESIDAPTSSDVQSIKLNYAIATDMATILSKVLDTATTGGADPALKTMILAEPRSNSVLIRGASSERIRQIRVLVARLDVPTSNNGNIWVVPLKNAEATKLAVTLRAIVAADASLSAQIGGTPGQPGAINPAANLNQPPANQQMNTAPGATGSAAATSALTSTSNPTTGGIIQAEPATNSIIITASEPLYRSLRQVIEQLDRRRTQVYIESLIVEVSSNNADQLGIQWQGLIGSGNQNVGFGGTNFTNSAGQAGSNILGLGQNVQNILNPGASTATSVQLPPQQGLNLGLLTKFNGVYGMSALITALSTTAGTNILSTPNLITLDNEEARIVVGQNVPIITGSYAQTGSTSTVTPFQTYTRQDVGLTLRVRPQVSDNGIVKMQIYQEVSSISNPNFASGIILNKRNIESNVLVDDGQIIVLGGLIEDNYADTSSGIPFLKDIPYLGALFRSDSKTRTKTNLLVFIRPYILRDRDQSADITSNRLNLVQQTEDSFKQAPMLLPKENLPRVSQFEPPLIPPGKNLPSSGVNQAIPVRPSPAPSFGNPVPVTIQ</sequence>
<dbReference type="EMBL" id="CP028940">
    <property type="protein sequence ID" value="QKM60279.1"/>
    <property type="molecule type" value="Genomic_DNA"/>
</dbReference>
<evidence type="ECO:0000256" key="7">
    <source>
        <dbReference type="ARBA" id="ARBA00022927"/>
    </source>
</evidence>
<name>A0A6M9PIM6_9BURK</name>
<keyword evidence="9" id="KW-0998">Cell outer membrane</keyword>
<keyword evidence="6" id="KW-0732">Signal</keyword>
<evidence type="ECO:0000256" key="4">
    <source>
        <dbReference type="ARBA" id="ARBA00022452"/>
    </source>
</evidence>
<dbReference type="InterPro" id="IPR004846">
    <property type="entry name" value="T2SS/T3SS_dom"/>
</dbReference>
<keyword evidence="16" id="KW-1185">Reference proteome</keyword>
<dbReference type="Gene3D" id="3.30.1370.120">
    <property type="match status" value="3"/>
</dbReference>
<accession>A0A6M9PIM6</accession>
<dbReference type="RefSeq" id="WP_173960048.1">
    <property type="nucleotide sequence ID" value="NZ_CBCSCC010000003.1"/>
</dbReference>
<evidence type="ECO:0000256" key="11">
    <source>
        <dbReference type="SAM" id="MobiDB-lite"/>
    </source>
</evidence>
<dbReference type="Pfam" id="PF21305">
    <property type="entry name" value="type_II_gspD_N0"/>
    <property type="match status" value="1"/>
</dbReference>
<dbReference type="Pfam" id="PF03958">
    <property type="entry name" value="Secretin_N"/>
    <property type="match status" value="3"/>
</dbReference>
<dbReference type="PRINTS" id="PR00811">
    <property type="entry name" value="BCTERIALGSPD"/>
</dbReference>
<organism evidence="15 16">
    <name type="scientific">Polynucleobacter arcticus</name>
    <dbReference type="NCBI Taxonomy" id="1743165"/>
    <lineage>
        <taxon>Bacteria</taxon>
        <taxon>Pseudomonadati</taxon>
        <taxon>Pseudomonadota</taxon>
        <taxon>Betaproteobacteria</taxon>
        <taxon>Burkholderiales</taxon>
        <taxon>Burkholderiaceae</taxon>
        <taxon>Polynucleobacter</taxon>
    </lineage>
</organism>
<dbReference type="AlphaFoldDB" id="A0A6M9PIM6"/>
<feature type="compositionally biased region" description="Low complexity" evidence="11">
    <location>
        <begin position="345"/>
        <end position="383"/>
    </location>
</feature>
<comment type="similarity">
    <text evidence="2">Belongs to the bacterial secretin family. GSP D subfamily.</text>
</comment>
<feature type="domain" description="NolW-like" evidence="13">
    <location>
        <begin position="305"/>
        <end position="421"/>
    </location>
</feature>
<evidence type="ECO:0000256" key="9">
    <source>
        <dbReference type="ARBA" id="ARBA00023237"/>
    </source>
</evidence>
<evidence type="ECO:0000313" key="16">
    <source>
        <dbReference type="Proteomes" id="UP000501090"/>
    </source>
</evidence>
<gene>
    <name evidence="15" type="primary">gspD</name>
    <name evidence="15" type="ORF">DN92_04025</name>
</gene>
<feature type="domain" description="GspD-like N0" evidence="14">
    <location>
        <begin position="68"/>
        <end position="137"/>
    </location>
</feature>
<dbReference type="Proteomes" id="UP000501090">
    <property type="component" value="Chromosome"/>
</dbReference>
<keyword evidence="7" id="KW-0653">Protein transport</keyword>
<dbReference type="InterPro" id="IPR001775">
    <property type="entry name" value="GspD/PilQ"/>
</dbReference>
<proteinExistence type="inferred from homology"/>
<feature type="domain" description="Type II/III secretion system secretin-like" evidence="12">
    <location>
        <begin position="521"/>
        <end position="686"/>
    </location>
</feature>
<dbReference type="GO" id="GO:0009279">
    <property type="term" value="C:cell outer membrane"/>
    <property type="evidence" value="ECO:0007669"/>
    <property type="project" value="UniProtKB-SubCell"/>
</dbReference>
<dbReference type="GO" id="GO:0015627">
    <property type="term" value="C:type II protein secretion system complex"/>
    <property type="evidence" value="ECO:0007669"/>
    <property type="project" value="InterPro"/>
</dbReference>
<protein>
    <submittedName>
        <fullName evidence="15">Type II secretion system protein GspD</fullName>
    </submittedName>
</protein>
<evidence type="ECO:0000256" key="8">
    <source>
        <dbReference type="ARBA" id="ARBA00023136"/>
    </source>
</evidence>
<keyword evidence="8" id="KW-0472">Membrane</keyword>
<dbReference type="PANTHER" id="PTHR30332:SF24">
    <property type="entry name" value="SECRETIN GSPD-RELATED"/>
    <property type="match status" value="1"/>
</dbReference>
<keyword evidence="3 10" id="KW-0813">Transport</keyword>
<feature type="region of interest" description="Disordered" evidence="11">
    <location>
        <begin position="339"/>
        <end position="386"/>
    </location>
</feature>
<evidence type="ECO:0000313" key="15">
    <source>
        <dbReference type="EMBL" id="QKM60279.1"/>
    </source>
</evidence>
<dbReference type="InterPro" id="IPR049371">
    <property type="entry name" value="GspD-like_N0"/>
</dbReference>
<comment type="subcellular location">
    <subcellularLocation>
        <location evidence="1 10">Cell outer membrane</location>
    </subcellularLocation>
</comment>
<dbReference type="GO" id="GO:0015628">
    <property type="term" value="P:protein secretion by the type II secretion system"/>
    <property type="evidence" value="ECO:0007669"/>
    <property type="project" value="InterPro"/>
</dbReference>
<evidence type="ECO:0000256" key="3">
    <source>
        <dbReference type="ARBA" id="ARBA00022448"/>
    </source>
</evidence>
<reference evidence="15 16" key="1">
    <citation type="submission" date="2018-04" db="EMBL/GenBank/DDBJ databases">
        <title>Polynucleobacter sp. UK-Long2-W17 genome.</title>
        <authorList>
            <person name="Hahn M.W."/>
        </authorList>
    </citation>
    <scope>NUCLEOTIDE SEQUENCE [LARGE SCALE GENOMIC DNA]</scope>
    <source>
        <strain evidence="15 16">UK-Long2-W17</strain>
    </source>
</reference>
<evidence type="ECO:0000256" key="6">
    <source>
        <dbReference type="ARBA" id="ARBA00022729"/>
    </source>
</evidence>
<keyword evidence="5" id="KW-0812">Transmembrane</keyword>
<dbReference type="PANTHER" id="PTHR30332">
    <property type="entry name" value="PROBABLE GENERAL SECRETION PATHWAY PROTEIN D"/>
    <property type="match status" value="1"/>
</dbReference>